<protein>
    <submittedName>
        <fullName evidence="3">Uncharacterized protein</fullName>
    </submittedName>
</protein>
<evidence type="ECO:0000256" key="1">
    <source>
        <dbReference type="SAM" id="MobiDB-lite"/>
    </source>
</evidence>
<gene>
    <name evidence="3" type="ORF">TOPH_00225</name>
</gene>
<feature type="compositionally biased region" description="Polar residues" evidence="1">
    <location>
        <begin position="26"/>
        <end position="35"/>
    </location>
</feature>
<name>A0A0L0NN92_TOLOC</name>
<feature type="compositionally biased region" description="Low complexity" evidence="1">
    <location>
        <begin position="10"/>
        <end position="24"/>
    </location>
</feature>
<feature type="transmembrane region" description="Helical" evidence="2">
    <location>
        <begin position="227"/>
        <end position="249"/>
    </location>
</feature>
<reference evidence="3 4" key="1">
    <citation type="journal article" date="2015" name="BMC Genomics">
        <title>The genome of the truffle-parasite Tolypocladium ophioglossoides and the evolution of antifungal peptaibiotics.</title>
        <authorList>
            <person name="Quandt C.A."/>
            <person name="Bushley K.E."/>
            <person name="Spatafora J.W."/>
        </authorList>
    </citation>
    <scope>NUCLEOTIDE SEQUENCE [LARGE SCALE GENOMIC DNA]</scope>
    <source>
        <strain evidence="3 4">CBS 100239</strain>
    </source>
</reference>
<dbReference type="EMBL" id="LFRF01000001">
    <property type="protein sequence ID" value="KND95180.1"/>
    <property type="molecule type" value="Genomic_DNA"/>
</dbReference>
<keyword evidence="2" id="KW-0812">Transmembrane</keyword>
<comment type="caution">
    <text evidence="3">The sequence shown here is derived from an EMBL/GenBank/DDBJ whole genome shotgun (WGS) entry which is preliminary data.</text>
</comment>
<accession>A0A0L0NN92</accession>
<evidence type="ECO:0000313" key="4">
    <source>
        <dbReference type="Proteomes" id="UP000036947"/>
    </source>
</evidence>
<proteinExistence type="predicted"/>
<keyword evidence="2" id="KW-1133">Transmembrane helix</keyword>
<dbReference type="OrthoDB" id="4770059at2759"/>
<organism evidence="3 4">
    <name type="scientific">Tolypocladium ophioglossoides (strain CBS 100239)</name>
    <name type="common">Snaketongue truffleclub</name>
    <name type="synonym">Elaphocordyceps ophioglossoides</name>
    <dbReference type="NCBI Taxonomy" id="1163406"/>
    <lineage>
        <taxon>Eukaryota</taxon>
        <taxon>Fungi</taxon>
        <taxon>Dikarya</taxon>
        <taxon>Ascomycota</taxon>
        <taxon>Pezizomycotina</taxon>
        <taxon>Sordariomycetes</taxon>
        <taxon>Hypocreomycetidae</taxon>
        <taxon>Hypocreales</taxon>
        <taxon>Ophiocordycipitaceae</taxon>
        <taxon>Tolypocladium</taxon>
    </lineage>
</organism>
<feature type="region of interest" description="Disordered" evidence="1">
    <location>
        <begin position="278"/>
        <end position="327"/>
    </location>
</feature>
<keyword evidence="2" id="KW-0472">Membrane</keyword>
<dbReference type="STRING" id="1163406.A0A0L0NN92"/>
<evidence type="ECO:0000256" key="2">
    <source>
        <dbReference type="SAM" id="Phobius"/>
    </source>
</evidence>
<feature type="region of interest" description="Disordered" evidence="1">
    <location>
        <begin position="339"/>
        <end position="358"/>
    </location>
</feature>
<evidence type="ECO:0000313" key="3">
    <source>
        <dbReference type="EMBL" id="KND95180.1"/>
    </source>
</evidence>
<sequence length="358" mass="38478">MSSPEPPSTHLPSSTTAAAASPPSKFTISSSQASPSEDRYALTQVFPPMTTHWTKPQSCTWTYVADGGPQLASSGAVAWLDLEPIPGASTLSCYPGGMFFDGRTGVFSPATCPGGWTTVLLQVNTNEVSSLATTTAVRCSSNYDLDGSHCKRPVLTVLAVPITYNRTASTYEVMTNSTTTLYSATIAVNTIRALFMDQDKKLLDLSNESEISREEVPDQGLSLGARLGIAFGVGGFVLVCIGTVIFCVLRRRRSRRRQAKGRGPHELNFVHGSHLHAPAAYTPGDHGFDAHDQSAAEPPPAYEASTMTNSSVEPEGGDPDTREDEIRALVVQKAAIQRRLEELERTDAEDARGRVRSD</sequence>
<feature type="region of interest" description="Disordered" evidence="1">
    <location>
        <begin position="1"/>
        <end position="37"/>
    </location>
</feature>
<dbReference type="AlphaFoldDB" id="A0A0L0NN92"/>
<dbReference type="Proteomes" id="UP000036947">
    <property type="component" value="Unassembled WGS sequence"/>
</dbReference>
<keyword evidence="4" id="KW-1185">Reference proteome</keyword>